<gene>
    <name evidence="7" type="ORF">J2X07_002098</name>
</gene>
<dbReference type="EMBL" id="JAVDWA010000003">
    <property type="protein sequence ID" value="MDR7073112.1"/>
    <property type="molecule type" value="Genomic_DNA"/>
</dbReference>
<dbReference type="InterPro" id="IPR050570">
    <property type="entry name" value="Cell_wall_metabolism_enzyme"/>
</dbReference>
<accession>A0ABU1U0X1</accession>
<organism evidence="7 8">
    <name type="scientific">Fictibacillus barbaricus</name>
    <dbReference type="NCBI Taxonomy" id="182136"/>
    <lineage>
        <taxon>Bacteria</taxon>
        <taxon>Bacillati</taxon>
        <taxon>Bacillota</taxon>
        <taxon>Bacilli</taxon>
        <taxon>Bacillales</taxon>
        <taxon>Fictibacillaceae</taxon>
        <taxon>Fictibacillus</taxon>
    </lineage>
</organism>
<feature type="domain" description="M23ase beta-sheet core" evidence="5">
    <location>
        <begin position="293"/>
        <end position="396"/>
    </location>
</feature>
<feature type="domain" description="Peptidoglycan hydrolase PcsB coiled-coil" evidence="6">
    <location>
        <begin position="102"/>
        <end position="176"/>
    </location>
</feature>
<evidence type="ECO:0000259" key="6">
    <source>
        <dbReference type="Pfam" id="PF24568"/>
    </source>
</evidence>
<evidence type="ECO:0000313" key="8">
    <source>
        <dbReference type="Proteomes" id="UP001258181"/>
    </source>
</evidence>
<reference evidence="7 8" key="1">
    <citation type="submission" date="2023-07" db="EMBL/GenBank/DDBJ databases">
        <title>Sorghum-associated microbial communities from plants grown in Nebraska, USA.</title>
        <authorList>
            <person name="Schachtman D."/>
        </authorList>
    </citation>
    <scope>NUCLEOTIDE SEQUENCE [LARGE SCALE GENOMIC DNA]</scope>
    <source>
        <strain evidence="7 8">BE211</strain>
    </source>
</reference>
<proteinExistence type="predicted"/>
<dbReference type="InterPro" id="IPR016047">
    <property type="entry name" value="M23ase_b-sheet_dom"/>
</dbReference>
<feature type="compositionally biased region" description="Low complexity" evidence="3">
    <location>
        <begin position="253"/>
        <end position="263"/>
    </location>
</feature>
<feature type="region of interest" description="Disordered" evidence="3">
    <location>
        <begin position="242"/>
        <end position="271"/>
    </location>
</feature>
<feature type="compositionally biased region" description="Basic and acidic residues" evidence="3">
    <location>
        <begin position="242"/>
        <end position="251"/>
    </location>
</feature>
<dbReference type="Gene3D" id="2.70.70.10">
    <property type="entry name" value="Glucose Permease (Domain IIA)"/>
    <property type="match status" value="1"/>
</dbReference>
<dbReference type="Pfam" id="PF24568">
    <property type="entry name" value="CC_PcsB"/>
    <property type="match status" value="1"/>
</dbReference>
<protein>
    <submittedName>
        <fullName evidence="7">Peptidoglycan hydrolase CwlO-like protein</fullName>
    </submittedName>
</protein>
<dbReference type="Pfam" id="PF01551">
    <property type="entry name" value="Peptidase_M23"/>
    <property type="match status" value="1"/>
</dbReference>
<dbReference type="InterPro" id="IPR057309">
    <property type="entry name" value="PcsB_CC"/>
</dbReference>
<keyword evidence="8" id="KW-1185">Reference proteome</keyword>
<feature type="coiled-coil region" evidence="2">
    <location>
        <begin position="81"/>
        <end position="108"/>
    </location>
</feature>
<dbReference type="InterPro" id="IPR011055">
    <property type="entry name" value="Dup_hybrid_motif"/>
</dbReference>
<feature type="region of interest" description="Disordered" evidence="3">
    <location>
        <begin position="38"/>
        <end position="60"/>
    </location>
</feature>
<feature type="chain" id="PRO_5046274207" evidence="4">
    <location>
        <begin position="30"/>
        <end position="400"/>
    </location>
</feature>
<name>A0ABU1U0X1_9BACL</name>
<feature type="compositionally biased region" description="Basic and acidic residues" evidence="3">
    <location>
        <begin position="38"/>
        <end position="48"/>
    </location>
</feature>
<evidence type="ECO:0000313" key="7">
    <source>
        <dbReference type="EMBL" id="MDR7073112.1"/>
    </source>
</evidence>
<feature type="signal peptide" evidence="4">
    <location>
        <begin position="1"/>
        <end position="29"/>
    </location>
</feature>
<dbReference type="PANTHER" id="PTHR21666:SF270">
    <property type="entry name" value="MUREIN HYDROLASE ACTIVATOR ENVC"/>
    <property type="match status" value="1"/>
</dbReference>
<evidence type="ECO:0000259" key="5">
    <source>
        <dbReference type="Pfam" id="PF01551"/>
    </source>
</evidence>
<evidence type="ECO:0000256" key="1">
    <source>
        <dbReference type="ARBA" id="ARBA00022729"/>
    </source>
</evidence>
<keyword evidence="1 4" id="KW-0732">Signal</keyword>
<keyword evidence="2" id="KW-0175">Coiled coil</keyword>
<dbReference type="CDD" id="cd12797">
    <property type="entry name" value="M23_peptidase"/>
    <property type="match status" value="1"/>
</dbReference>
<dbReference type="PANTHER" id="PTHR21666">
    <property type="entry name" value="PEPTIDASE-RELATED"/>
    <property type="match status" value="1"/>
</dbReference>
<dbReference type="Proteomes" id="UP001258181">
    <property type="component" value="Unassembled WGS sequence"/>
</dbReference>
<evidence type="ECO:0000256" key="2">
    <source>
        <dbReference type="SAM" id="Coils"/>
    </source>
</evidence>
<evidence type="ECO:0000256" key="3">
    <source>
        <dbReference type="SAM" id="MobiDB-lite"/>
    </source>
</evidence>
<dbReference type="Gene3D" id="6.10.250.3150">
    <property type="match status" value="1"/>
</dbReference>
<dbReference type="RefSeq" id="WP_310258596.1">
    <property type="nucleotide sequence ID" value="NZ_JAVDWA010000003.1"/>
</dbReference>
<sequence length="400" mass="44272">MKRKVFSTVLSLSMALSAFSVYHSESVHAESLSSIKKKQQENAKKAESTKSQLDANKSDQASVNAEIARLDKLSSQTDDQITKKQTDISNTQAEIQQLRIEITAVEKRIAERDKLLKDRVNSMYESGGAVSYLEVVLGSKDFGDFLDRVLALNLIAEQDRELLEEQKKDKELLDSKMAQVEKKLNSLQVAMKDLQKLQQQLEAQRAEKDRLMKSLQKEQGDIEAEMHKVENEGELLKQQEEAFKKEQERARQRASQRASSGGATADVPVGNGMIMKPAAGMITSPFGQRPGEFHEGIDIAQAGTVPVHAAADGTVIRSYYSSSYGNCVFISHSINGQQWTTVYAHMTGRNVSNGQSVSRGTVLGNMGSTGRSTGQHLHFELHKGPWNQAKSNAVNPAAYW</sequence>
<dbReference type="SUPFAM" id="SSF51261">
    <property type="entry name" value="Duplicated hybrid motif"/>
    <property type="match status" value="1"/>
</dbReference>
<comment type="caution">
    <text evidence="7">The sequence shown here is derived from an EMBL/GenBank/DDBJ whole genome shotgun (WGS) entry which is preliminary data.</text>
</comment>
<feature type="compositionally biased region" description="Polar residues" evidence="3">
    <location>
        <begin position="49"/>
        <end position="60"/>
    </location>
</feature>
<evidence type="ECO:0000256" key="4">
    <source>
        <dbReference type="SAM" id="SignalP"/>
    </source>
</evidence>